<dbReference type="EMBL" id="AYKW01000069">
    <property type="protein sequence ID" value="PIL22523.1"/>
    <property type="molecule type" value="Genomic_DNA"/>
</dbReference>
<dbReference type="AlphaFoldDB" id="A0A2G8RLY7"/>
<organism evidence="2 3">
    <name type="scientific">Ganoderma sinense ZZ0214-1</name>
    <dbReference type="NCBI Taxonomy" id="1077348"/>
    <lineage>
        <taxon>Eukaryota</taxon>
        <taxon>Fungi</taxon>
        <taxon>Dikarya</taxon>
        <taxon>Basidiomycota</taxon>
        <taxon>Agaricomycotina</taxon>
        <taxon>Agaricomycetes</taxon>
        <taxon>Polyporales</taxon>
        <taxon>Polyporaceae</taxon>
        <taxon>Ganoderma</taxon>
    </lineage>
</organism>
<sequence>MVLSSGRSDDGVSKETYAGGYERPERSSSEHKSQVRQALVHGPHLLPGAQILLPDVGQRPCLALLHAPARLLGELLRRAFRARLRCLLPGSPLLRLAARARTGAEGPQAGRRYRGRRRRRHPVERVRAASWFRPTYPNGPSTLAPASAPAADAEKLRDAGADAVGDGMVGLYGDDGREGCGGLRGGGRRREAVRRRR</sequence>
<proteinExistence type="predicted"/>
<protein>
    <submittedName>
        <fullName evidence="2">Uncharacterized protein</fullName>
    </submittedName>
</protein>
<dbReference type="Proteomes" id="UP000230002">
    <property type="component" value="Unassembled WGS sequence"/>
</dbReference>
<feature type="region of interest" description="Disordered" evidence="1">
    <location>
        <begin position="178"/>
        <end position="197"/>
    </location>
</feature>
<evidence type="ECO:0000256" key="1">
    <source>
        <dbReference type="SAM" id="MobiDB-lite"/>
    </source>
</evidence>
<accession>A0A2G8RLY7</accession>
<comment type="caution">
    <text evidence="2">The sequence shown here is derived from an EMBL/GenBank/DDBJ whole genome shotgun (WGS) entry which is preliminary data.</text>
</comment>
<reference evidence="2 3" key="1">
    <citation type="journal article" date="2015" name="Sci. Rep.">
        <title>Chromosome-level genome map provides insights into diverse defense mechanisms in the medicinal fungus Ganoderma sinense.</title>
        <authorList>
            <person name="Zhu Y."/>
            <person name="Xu J."/>
            <person name="Sun C."/>
            <person name="Zhou S."/>
            <person name="Xu H."/>
            <person name="Nelson D.R."/>
            <person name="Qian J."/>
            <person name="Song J."/>
            <person name="Luo H."/>
            <person name="Xiang L."/>
            <person name="Li Y."/>
            <person name="Xu Z."/>
            <person name="Ji A."/>
            <person name="Wang L."/>
            <person name="Lu S."/>
            <person name="Hayward A."/>
            <person name="Sun W."/>
            <person name="Li X."/>
            <person name="Schwartz D.C."/>
            <person name="Wang Y."/>
            <person name="Chen S."/>
        </authorList>
    </citation>
    <scope>NUCLEOTIDE SEQUENCE [LARGE SCALE GENOMIC DNA]</scope>
    <source>
        <strain evidence="2 3">ZZ0214-1</strain>
    </source>
</reference>
<feature type="region of interest" description="Disordered" evidence="1">
    <location>
        <begin position="137"/>
        <end position="159"/>
    </location>
</feature>
<evidence type="ECO:0000313" key="2">
    <source>
        <dbReference type="EMBL" id="PIL22523.1"/>
    </source>
</evidence>
<feature type="region of interest" description="Disordered" evidence="1">
    <location>
        <begin position="1"/>
        <end position="34"/>
    </location>
</feature>
<gene>
    <name evidence="2" type="ORF">GSI_15212</name>
</gene>
<name>A0A2G8RLY7_9APHY</name>
<feature type="compositionally biased region" description="Basic and acidic residues" evidence="1">
    <location>
        <begin position="22"/>
        <end position="33"/>
    </location>
</feature>
<evidence type="ECO:0000313" key="3">
    <source>
        <dbReference type="Proteomes" id="UP000230002"/>
    </source>
</evidence>
<keyword evidence="3" id="KW-1185">Reference proteome</keyword>